<evidence type="ECO:0000313" key="2">
    <source>
        <dbReference type="EMBL" id="ACU53550.1"/>
    </source>
</evidence>
<evidence type="ECO:0000313" key="3">
    <source>
        <dbReference type="Proteomes" id="UP000000771"/>
    </source>
</evidence>
<name>C7LXU2_ACIFD</name>
<dbReference type="eggNOG" id="ENOG5031HIV">
    <property type="taxonomic scope" value="Bacteria"/>
</dbReference>
<dbReference type="Proteomes" id="UP000000771">
    <property type="component" value="Chromosome"/>
</dbReference>
<sequence>MKKGRHRRYEEARKAKRGLAAPLVRCDECGGDAVHGHASWCRAYLLEEELFAGHVDDDGEPEPSAWIEGERGAE</sequence>
<dbReference type="HOGENOM" id="CLU_2679249_0_0_11"/>
<dbReference type="RefSeq" id="WP_015798045.1">
    <property type="nucleotide sequence ID" value="NC_013124.1"/>
</dbReference>
<feature type="region of interest" description="Disordered" evidence="1">
    <location>
        <begin position="54"/>
        <end position="74"/>
    </location>
</feature>
<accession>C7LXU2</accession>
<dbReference type="OrthoDB" id="5245004at2"/>
<dbReference type="STRING" id="525909.Afer_0596"/>
<dbReference type="EMBL" id="CP001631">
    <property type="protein sequence ID" value="ACU53550.1"/>
    <property type="molecule type" value="Genomic_DNA"/>
</dbReference>
<dbReference type="KEGG" id="afo:Afer_0596"/>
<protein>
    <submittedName>
        <fullName evidence="2">Uncharacterized protein</fullName>
    </submittedName>
</protein>
<keyword evidence="3" id="KW-1185">Reference proteome</keyword>
<proteinExistence type="predicted"/>
<reference evidence="2 3" key="1">
    <citation type="journal article" date="2009" name="Stand. Genomic Sci.">
        <title>Complete genome sequence of Acidimicrobium ferrooxidans type strain (ICP).</title>
        <authorList>
            <person name="Clum A."/>
            <person name="Nolan M."/>
            <person name="Lang E."/>
            <person name="Glavina Del Rio T."/>
            <person name="Tice H."/>
            <person name="Copeland A."/>
            <person name="Cheng J.F."/>
            <person name="Lucas S."/>
            <person name="Chen F."/>
            <person name="Bruce D."/>
            <person name="Goodwin L."/>
            <person name="Pitluck S."/>
            <person name="Ivanova N."/>
            <person name="Mavrommatis K."/>
            <person name="Mikhailova N."/>
            <person name="Pati A."/>
            <person name="Chen A."/>
            <person name="Palaniappan K."/>
            <person name="Goker M."/>
            <person name="Spring S."/>
            <person name="Land M."/>
            <person name="Hauser L."/>
            <person name="Chang Y.J."/>
            <person name="Jeffries C.C."/>
            <person name="Chain P."/>
            <person name="Bristow J."/>
            <person name="Eisen J.A."/>
            <person name="Markowitz V."/>
            <person name="Hugenholtz P."/>
            <person name="Kyrpides N.C."/>
            <person name="Klenk H.P."/>
            <person name="Lapidus A."/>
        </authorList>
    </citation>
    <scope>NUCLEOTIDE SEQUENCE [LARGE SCALE GENOMIC DNA]</scope>
    <source>
        <strain evidence="3">DSM 10331 / JCM 15462 / NBRC 103882 / ICP</strain>
    </source>
</reference>
<gene>
    <name evidence="2" type="ordered locus">Afer_0596</name>
</gene>
<dbReference type="AlphaFoldDB" id="C7LXU2"/>
<evidence type="ECO:0000256" key="1">
    <source>
        <dbReference type="SAM" id="MobiDB-lite"/>
    </source>
</evidence>
<organism evidence="2 3">
    <name type="scientific">Acidimicrobium ferrooxidans (strain DSM 10331 / JCM 15462 / NBRC 103882 / ICP)</name>
    <dbReference type="NCBI Taxonomy" id="525909"/>
    <lineage>
        <taxon>Bacteria</taxon>
        <taxon>Bacillati</taxon>
        <taxon>Actinomycetota</taxon>
        <taxon>Acidimicrobiia</taxon>
        <taxon>Acidimicrobiales</taxon>
        <taxon>Acidimicrobiaceae</taxon>
        <taxon>Acidimicrobium</taxon>
    </lineage>
</organism>